<accession>A0ABS2KSA0</accession>
<dbReference type="PANTHER" id="PTHR30290:SF65">
    <property type="entry name" value="MONOACYL PHOSPHATIDYLINOSITOL TETRAMANNOSIDE-BINDING PROTEIN LPQW-RELATED"/>
    <property type="match status" value="1"/>
</dbReference>
<gene>
    <name evidence="3" type="ORF">JOE42_001465</name>
</gene>
<keyword evidence="1" id="KW-0732">Signal</keyword>
<evidence type="ECO:0000256" key="1">
    <source>
        <dbReference type="SAM" id="SignalP"/>
    </source>
</evidence>
<dbReference type="Proteomes" id="UP000703038">
    <property type="component" value="Unassembled WGS sequence"/>
</dbReference>
<sequence>MRASSGVRTGVAVAVLAAITATTLVACGDEDTRIPSIGYAVDNTVTTYNGGTTAGSVSAAPQAFSRALPGFALTAPSGGAVSDTDIGTAVEVPGEQQVVTYTLAAPAVWSDGVPMTCDDIVLAWAARSGRTAADGAPLFDAASTAGYTDIERIDCAPADKVATVTFRSGRGYVEWQSLFGAGTMMPAHVAARIAGVPDVVSTLAGGDQDALRRVADVWNTGWDLTPAEGEDVGTVDPAVFVSSGPFRIESYSVENGLALVPNERWWGVPAATDRVVVWPKGADIAAKAASGDIEVVDADGGTATPDGFTSTAQPSFGVEQLILATSGVFVDPAARRAFAACVPRGELYAQHGHPGYEAETGRGSGIVDSRTTLPATLPYRSVAATAAERYRTPDVAGVTAGLAEAGLTDPVVRVGYLGPDERRAAVVAAIASSCAPLGIEIVDASSPTFSPLALRAGEVDAVLASTAGQAGASGTSSADPGRFALRGGQGVNVGGYANGRLDELIDRLAVDQSDATVLSAAVEAENILWTDMPTLPLYNAPRVTAVASGMRGVQSNPTVAGAGWNMDKWILVG</sequence>
<feature type="signal peptide" evidence="1">
    <location>
        <begin position="1"/>
        <end position="26"/>
    </location>
</feature>
<dbReference type="SUPFAM" id="SSF53850">
    <property type="entry name" value="Periplasmic binding protein-like II"/>
    <property type="match status" value="1"/>
</dbReference>
<proteinExistence type="predicted"/>
<protein>
    <submittedName>
        <fullName evidence="3">Peptide/nickel transport system substrate-binding protein</fullName>
    </submittedName>
</protein>
<feature type="chain" id="PRO_5047132309" evidence="1">
    <location>
        <begin position="27"/>
        <end position="573"/>
    </location>
</feature>
<dbReference type="EMBL" id="JAFBBK010000001">
    <property type="protein sequence ID" value="MBM7414732.1"/>
    <property type="molecule type" value="Genomic_DNA"/>
</dbReference>
<name>A0ABS2KSA0_9NOCA</name>
<dbReference type="PROSITE" id="PS51257">
    <property type="entry name" value="PROKAR_LIPOPROTEIN"/>
    <property type="match status" value="1"/>
</dbReference>
<keyword evidence="4" id="KW-1185">Reference proteome</keyword>
<evidence type="ECO:0000313" key="4">
    <source>
        <dbReference type="Proteomes" id="UP000703038"/>
    </source>
</evidence>
<dbReference type="Gene3D" id="3.90.76.10">
    <property type="entry name" value="Dipeptide-binding Protein, Domain 1"/>
    <property type="match status" value="1"/>
</dbReference>
<dbReference type="InterPro" id="IPR000914">
    <property type="entry name" value="SBP_5_dom"/>
</dbReference>
<dbReference type="RefSeq" id="WP_204867590.1">
    <property type="nucleotide sequence ID" value="NZ_JAFBBK010000001.1"/>
</dbReference>
<dbReference type="PANTHER" id="PTHR30290">
    <property type="entry name" value="PERIPLASMIC BINDING COMPONENT OF ABC TRANSPORTER"/>
    <property type="match status" value="1"/>
</dbReference>
<reference evidence="3 4" key="1">
    <citation type="submission" date="2021-01" db="EMBL/GenBank/DDBJ databases">
        <title>Genomics of switchgrass bacterial isolates.</title>
        <authorList>
            <person name="Shade A."/>
        </authorList>
    </citation>
    <scope>NUCLEOTIDE SEQUENCE [LARGE SCALE GENOMIC DNA]</scope>
    <source>
        <strain evidence="3 4">PvP111</strain>
    </source>
</reference>
<feature type="domain" description="Solute-binding protein family 5" evidence="2">
    <location>
        <begin position="95"/>
        <end position="468"/>
    </location>
</feature>
<dbReference type="Pfam" id="PF00496">
    <property type="entry name" value="SBP_bac_5"/>
    <property type="match status" value="1"/>
</dbReference>
<dbReference type="InterPro" id="IPR039424">
    <property type="entry name" value="SBP_5"/>
</dbReference>
<dbReference type="Gene3D" id="3.10.105.10">
    <property type="entry name" value="Dipeptide-binding Protein, Domain 3"/>
    <property type="match status" value="1"/>
</dbReference>
<evidence type="ECO:0000259" key="2">
    <source>
        <dbReference type="Pfam" id="PF00496"/>
    </source>
</evidence>
<dbReference type="Gene3D" id="3.40.190.10">
    <property type="entry name" value="Periplasmic binding protein-like II"/>
    <property type="match status" value="1"/>
</dbReference>
<comment type="caution">
    <text evidence="3">The sequence shown here is derived from an EMBL/GenBank/DDBJ whole genome shotgun (WGS) entry which is preliminary data.</text>
</comment>
<evidence type="ECO:0000313" key="3">
    <source>
        <dbReference type="EMBL" id="MBM7414732.1"/>
    </source>
</evidence>
<organism evidence="3 4">
    <name type="scientific">Rhodococcoides corynebacterioides</name>
    <dbReference type="NCBI Taxonomy" id="53972"/>
    <lineage>
        <taxon>Bacteria</taxon>
        <taxon>Bacillati</taxon>
        <taxon>Actinomycetota</taxon>
        <taxon>Actinomycetes</taxon>
        <taxon>Mycobacteriales</taxon>
        <taxon>Nocardiaceae</taxon>
        <taxon>Rhodococcoides</taxon>
    </lineage>
</organism>